<dbReference type="Proteomes" id="UP000008672">
    <property type="component" value="Unassembled WGS sequence"/>
</dbReference>
<keyword evidence="2" id="KW-1185">Reference proteome</keyword>
<dbReference type="PANTHER" id="PTHR46880:SF8">
    <property type="entry name" value="E3 SUMO-PROTEIN LIGASE KIAA1586"/>
    <property type="match status" value="1"/>
</dbReference>
<name>H3AXD6_LATCH</name>
<reference evidence="1" key="2">
    <citation type="submission" date="2025-08" db="UniProtKB">
        <authorList>
            <consortium name="Ensembl"/>
        </authorList>
    </citation>
    <scope>IDENTIFICATION</scope>
</reference>
<evidence type="ECO:0000313" key="2">
    <source>
        <dbReference type="Proteomes" id="UP000008672"/>
    </source>
</evidence>
<dbReference type="HOGENOM" id="CLU_015859_0_0_1"/>
<protein>
    <recommendedName>
        <fullName evidence="3">DUF4371 domain-containing protein</fullName>
    </recommendedName>
</protein>
<dbReference type="eggNOG" id="ENOG502R035">
    <property type="taxonomic scope" value="Eukaryota"/>
</dbReference>
<reference evidence="2" key="1">
    <citation type="submission" date="2011-08" db="EMBL/GenBank/DDBJ databases">
        <title>The draft genome of Latimeria chalumnae.</title>
        <authorList>
            <person name="Di Palma F."/>
            <person name="Alfoldi J."/>
            <person name="Johnson J."/>
            <person name="Berlin A."/>
            <person name="Gnerre S."/>
            <person name="Jaffe D."/>
            <person name="MacCallum I."/>
            <person name="Young S."/>
            <person name="Walker B.J."/>
            <person name="Lander E."/>
            <person name="Lindblad-Toh K."/>
        </authorList>
    </citation>
    <scope>NUCLEOTIDE SEQUENCE [LARGE SCALE GENOMIC DNA]</scope>
    <source>
        <strain evidence="2">Wild caught</strain>
    </source>
</reference>
<dbReference type="FunCoup" id="H3AXD6">
    <property type="interactions" value="135"/>
</dbReference>
<reference evidence="1" key="3">
    <citation type="submission" date="2025-09" db="UniProtKB">
        <authorList>
            <consortium name="Ensembl"/>
        </authorList>
    </citation>
    <scope>IDENTIFICATION</scope>
</reference>
<dbReference type="OMA" id="ASALFEC"/>
<dbReference type="AlphaFoldDB" id="H3AXD6"/>
<proteinExistence type="predicted"/>
<dbReference type="EMBL" id="AFYH01126642">
    <property type="status" value="NOT_ANNOTATED_CDS"/>
    <property type="molecule type" value="Genomic_DNA"/>
</dbReference>
<dbReference type="PANTHER" id="PTHR46880">
    <property type="entry name" value="RAS-ASSOCIATING DOMAIN-CONTAINING PROTEIN"/>
    <property type="match status" value="1"/>
</dbReference>
<evidence type="ECO:0008006" key="3">
    <source>
        <dbReference type="Google" id="ProtNLM"/>
    </source>
</evidence>
<evidence type="ECO:0000313" key="1">
    <source>
        <dbReference type="Ensembl" id="ENSLACP00000014307.1"/>
    </source>
</evidence>
<accession>H3AXD6</accession>
<sequence>PDIWNQKQWEEFKEKYPWLDCRDRKLGEYARINIVNSRETRHLSCLMSGATTVLKQSGNESRNIKLASLGIKVKKHVDSKAQGIVHKIQDQRKVNVLGKTIEAISGVVDQATEAVFRTAYYLGKNNRPFSNHESLTELQEHSGVNMGYSATGIVNHIAKEMWKNVVKSLASSSSKLAVLIDESTPLNRKATLIVYLKASAEGESPIFVFLDLVELEDQRAEGIASALFECLRNAGFTDSYLQENWVSFVSGGVSVMLGRNSGVVTRLCSKYPQLFTWHCMNHRLELAVADAIDEVTIVNHFKAFMEKLHNIYRQSNKNEREFNEASAEVGSQILRLGRILDVRWVASSFRTVQAVWVSFGAFYKHFENASSDLAARLASPESLCDLALMYDVLYELANLSQELQAHSMTIPRTEHLVKRTTRVLASFKDSPGDKCEEALKAKDLGEFKSITLKPNPKLNCINVGQLLQNPVNNIEKHLSNRDDLLAALSILDSSRWSSNPSIRHGKEKVKRLCRRFSVNTEQAINGIRNCVENPNSEPEDLKPLMVCMQTFPCRTAECERGFSLMNNIATIIHPLMSNHLSNLLTLN</sequence>
<dbReference type="InParanoid" id="H3AXD6"/>
<organism evidence="1 2">
    <name type="scientific">Latimeria chalumnae</name>
    <name type="common">Coelacanth</name>
    <dbReference type="NCBI Taxonomy" id="7897"/>
    <lineage>
        <taxon>Eukaryota</taxon>
        <taxon>Metazoa</taxon>
        <taxon>Chordata</taxon>
        <taxon>Craniata</taxon>
        <taxon>Vertebrata</taxon>
        <taxon>Euteleostomi</taxon>
        <taxon>Coelacanthiformes</taxon>
        <taxon>Coelacanthidae</taxon>
        <taxon>Latimeria</taxon>
    </lineage>
</organism>
<dbReference type="GeneTree" id="ENSGT00940000162903"/>
<dbReference type="Ensembl" id="ENSLACT00000014407.1">
    <property type="protein sequence ID" value="ENSLACP00000014307.1"/>
    <property type="gene ID" value="ENSLACG00000012592.1"/>
</dbReference>